<feature type="region of interest" description="Disordered" evidence="1">
    <location>
        <begin position="426"/>
        <end position="451"/>
    </location>
</feature>
<dbReference type="PANTHER" id="PTHR19308">
    <property type="entry name" value="PHOSPHATIDYLCHOLINE TRANSFER PROTEIN"/>
    <property type="match status" value="1"/>
</dbReference>
<evidence type="ECO:0000259" key="2">
    <source>
        <dbReference type="PROSITE" id="PS50848"/>
    </source>
</evidence>
<reference evidence="4" key="1">
    <citation type="journal article" date="2016" name="Nat. Commun.">
        <title>The Gonium pectorale genome demonstrates co-option of cell cycle regulation during the evolution of multicellularity.</title>
        <authorList>
            <person name="Hanschen E.R."/>
            <person name="Marriage T.N."/>
            <person name="Ferris P.J."/>
            <person name="Hamaji T."/>
            <person name="Toyoda A."/>
            <person name="Fujiyama A."/>
            <person name="Neme R."/>
            <person name="Noguchi H."/>
            <person name="Minakuchi Y."/>
            <person name="Suzuki M."/>
            <person name="Kawai-Toyooka H."/>
            <person name="Smith D.R."/>
            <person name="Sparks H."/>
            <person name="Anderson J."/>
            <person name="Bakaric R."/>
            <person name="Luria V."/>
            <person name="Karger A."/>
            <person name="Kirschner M.W."/>
            <person name="Durand P.M."/>
            <person name="Michod R.E."/>
            <person name="Nozaki H."/>
            <person name="Olson B.J."/>
        </authorList>
    </citation>
    <scope>NUCLEOTIDE SEQUENCE [LARGE SCALE GENOMIC DNA]</scope>
    <source>
        <strain evidence="4">NIES-2863</strain>
    </source>
</reference>
<dbReference type="PANTHER" id="PTHR19308:SF39">
    <property type="entry name" value="PHOSPHATIDYLCHOLINE TRANSFER PROTEIN"/>
    <property type="match status" value="1"/>
</dbReference>
<dbReference type="AlphaFoldDB" id="A0A150GZ73"/>
<name>A0A150GZ73_GONPE</name>
<dbReference type="InterPro" id="IPR051213">
    <property type="entry name" value="START_lipid_transfer"/>
</dbReference>
<dbReference type="OrthoDB" id="1295045at2759"/>
<sequence>MPERQQQQEGRKAAASIEHPTHTWYVQQHDLDFFRLRAEQDVPVAGTGSAWRRSLPSGLTEYRSVMVVPDASPLEYVDFSLDDSARCRWEGFMVSAEVLEAGDQRQRQQVVRWVRSFPFGFITDRQYVIARQLFAVTPDGCVHRGLPPPRQLGRHHHQHGHHKPHADADAGRGGGGGGVEALPVADLYCITKSIDHPGEHDGTRSRVLQIPEYYSMWRCRMVACPWGGPRPAVEVLLLHSEDMRIPERLARMAISMGMSKFVATMAAAVPGFIRERRSRCAPTQPDPLAYGHHHHVYGPAARGIVVAPEAAITSVGAGPADARQGEGAVAPGTPSPSPSAAAVAADRAAVVTGPPTPAAKTPGAGARALWRPNGPAAPAKSPFGGTATTAGLDAGGGQASSTRFSLAEVTLGGGIGGGAAKAAGAAEEQSVATSGPAEQEGGGGGGGDSGAGGVSFIDPWVTCMSRAMTSTGLWRRQDLPQVSSAWGTAGGYGGGGGGGKGPGGRFGTLLRRAALAGLVLLLARRWRASRRGHGGRALRGAGAGLAAEQAEAAGE</sequence>
<comment type="caution">
    <text evidence="3">The sequence shown here is derived from an EMBL/GenBank/DDBJ whole genome shotgun (WGS) entry which is preliminary data.</text>
</comment>
<dbReference type="InterPro" id="IPR023393">
    <property type="entry name" value="START-like_dom_sf"/>
</dbReference>
<keyword evidence="4" id="KW-1185">Reference proteome</keyword>
<dbReference type="InterPro" id="IPR002913">
    <property type="entry name" value="START_lipid-bd_dom"/>
</dbReference>
<accession>A0A150GZ73</accession>
<proteinExistence type="predicted"/>
<protein>
    <recommendedName>
        <fullName evidence="2">START domain-containing protein</fullName>
    </recommendedName>
</protein>
<evidence type="ECO:0000256" key="1">
    <source>
        <dbReference type="SAM" id="MobiDB-lite"/>
    </source>
</evidence>
<feature type="compositionally biased region" description="Low complexity" evidence="1">
    <location>
        <begin position="328"/>
        <end position="368"/>
    </location>
</feature>
<evidence type="ECO:0000313" key="4">
    <source>
        <dbReference type="Proteomes" id="UP000075714"/>
    </source>
</evidence>
<dbReference type="GO" id="GO:0005737">
    <property type="term" value="C:cytoplasm"/>
    <property type="evidence" value="ECO:0007669"/>
    <property type="project" value="UniProtKB-ARBA"/>
</dbReference>
<dbReference type="EMBL" id="LSYV01000004">
    <property type="protein sequence ID" value="KXZ55043.1"/>
    <property type="molecule type" value="Genomic_DNA"/>
</dbReference>
<dbReference type="Proteomes" id="UP000075714">
    <property type="component" value="Unassembled WGS sequence"/>
</dbReference>
<dbReference type="STRING" id="33097.A0A150GZ73"/>
<feature type="region of interest" description="Disordered" evidence="1">
    <location>
        <begin position="145"/>
        <end position="175"/>
    </location>
</feature>
<dbReference type="SUPFAM" id="SSF55961">
    <property type="entry name" value="Bet v1-like"/>
    <property type="match status" value="1"/>
</dbReference>
<organism evidence="3 4">
    <name type="scientific">Gonium pectorale</name>
    <name type="common">Green alga</name>
    <dbReference type="NCBI Taxonomy" id="33097"/>
    <lineage>
        <taxon>Eukaryota</taxon>
        <taxon>Viridiplantae</taxon>
        <taxon>Chlorophyta</taxon>
        <taxon>core chlorophytes</taxon>
        <taxon>Chlorophyceae</taxon>
        <taxon>CS clade</taxon>
        <taxon>Chlamydomonadales</taxon>
        <taxon>Volvocaceae</taxon>
        <taxon>Gonium</taxon>
    </lineage>
</organism>
<feature type="compositionally biased region" description="Basic residues" evidence="1">
    <location>
        <begin position="152"/>
        <end position="164"/>
    </location>
</feature>
<feature type="domain" description="START" evidence="2">
    <location>
        <begin position="24"/>
        <end position="274"/>
    </location>
</feature>
<feature type="compositionally biased region" description="Gly residues" evidence="1">
    <location>
        <begin position="440"/>
        <end position="451"/>
    </location>
</feature>
<dbReference type="PROSITE" id="PS50848">
    <property type="entry name" value="START"/>
    <property type="match status" value="1"/>
</dbReference>
<dbReference type="Gene3D" id="3.30.530.20">
    <property type="match status" value="1"/>
</dbReference>
<feature type="region of interest" description="Disordered" evidence="1">
    <location>
        <begin position="317"/>
        <end position="399"/>
    </location>
</feature>
<gene>
    <name evidence="3" type="ORF">GPECTOR_3g202</name>
</gene>
<evidence type="ECO:0000313" key="3">
    <source>
        <dbReference type="EMBL" id="KXZ55043.1"/>
    </source>
</evidence>
<dbReference type="GO" id="GO:0008289">
    <property type="term" value="F:lipid binding"/>
    <property type="evidence" value="ECO:0007669"/>
    <property type="project" value="InterPro"/>
</dbReference>